<gene>
    <name evidence="2" type="primary">AVEN_52720_1</name>
    <name evidence="2" type="ORF">CDAR_376941</name>
</gene>
<dbReference type="InterPro" id="IPR001496">
    <property type="entry name" value="SOCS_box"/>
</dbReference>
<evidence type="ECO:0000313" key="2">
    <source>
        <dbReference type="EMBL" id="GIX95874.1"/>
    </source>
</evidence>
<name>A0AAV4PFI9_9ARAC</name>
<dbReference type="AlphaFoldDB" id="A0AAV4PFI9"/>
<dbReference type="Pfam" id="PF07525">
    <property type="entry name" value="SOCS_box"/>
    <property type="match status" value="1"/>
</dbReference>
<dbReference type="Gene3D" id="1.10.750.20">
    <property type="entry name" value="SOCS box"/>
    <property type="match status" value="1"/>
</dbReference>
<keyword evidence="3" id="KW-1185">Reference proteome</keyword>
<protein>
    <submittedName>
        <fullName evidence="2">SOCS box domain-containing protein</fullName>
    </submittedName>
</protein>
<dbReference type="CDD" id="cd03587">
    <property type="entry name" value="SOCS"/>
    <property type="match status" value="1"/>
</dbReference>
<sequence>MSSKRAIINYYACPVTYAVIAGDIYGLECLLRYGFEVNEYQMEKFNAESLSPLRKRCTIGHRNTSRVGRRTRAVTYRPAEKFELSDCLSPLVAIKNKTVVRNNKFPEDDCTMNQTSRRIIVYEVFIFMLRLSVIRSQPIRARIIQCFRYVWRSRSTPYVKAFELLQLLEEEWFNKHCPYLCWNDLKSVSKNYLTEFGEIAEGPVQPRSLKQLCRCAVRRAIMKSFSWDSGIEGLRLPKKIISYLHLEV</sequence>
<proteinExistence type="predicted"/>
<evidence type="ECO:0000313" key="3">
    <source>
        <dbReference type="Proteomes" id="UP001054837"/>
    </source>
</evidence>
<accession>A0AAV4PFI9</accession>
<dbReference type="InterPro" id="IPR036036">
    <property type="entry name" value="SOCS_box-like_dom_sf"/>
</dbReference>
<dbReference type="PROSITE" id="PS50225">
    <property type="entry name" value="SOCS"/>
    <property type="match status" value="1"/>
</dbReference>
<dbReference type="SMART" id="SM00969">
    <property type="entry name" value="SOCS_box"/>
    <property type="match status" value="1"/>
</dbReference>
<feature type="domain" description="SOCS box" evidence="1">
    <location>
        <begin position="205"/>
        <end position="248"/>
    </location>
</feature>
<evidence type="ECO:0000259" key="1">
    <source>
        <dbReference type="PROSITE" id="PS50225"/>
    </source>
</evidence>
<reference evidence="2 3" key="1">
    <citation type="submission" date="2021-06" db="EMBL/GenBank/DDBJ databases">
        <title>Caerostris darwini draft genome.</title>
        <authorList>
            <person name="Kono N."/>
            <person name="Arakawa K."/>
        </authorList>
    </citation>
    <scope>NUCLEOTIDE SEQUENCE [LARGE SCALE GENOMIC DNA]</scope>
</reference>
<organism evidence="2 3">
    <name type="scientific">Caerostris darwini</name>
    <dbReference type="NCBI Taxonomy" id="1538125"/>
    <lineage>
        <taxon>Eukaryota</taxon>
        <taxon>Metazoa</taxon>
        <taxon>Ecdysozoa</taxon>
        <taxon>Arthropoda</taxon>
        <taxon>Chelicerata</taxon>
        <taxon>Arachnida</taxon>
        <taxon>Araneae</taxon>
        <taxon>Araneomorphae</taxon>
        <taxon>Entelegynae</taxon>
        <taxon>Araneoidea</taxon>
        <taxon>Araneidae</taxon>
        <taxon>Caerostris</taxon>
    </lineage>
</organism>
<dbReference type="GO" id="GO:0035556">
    <property type="term" value="P:intracellular signal transduction"/>
    <property type="evidence" value="ECO:0007669"/>
    <property type="project" value="InterPro"/>
</dbReference>
<dbReference type="Proteomes" id="UP001054837">
    <property type="component" value="Unassembled WGS sequence"/>
</dbReference>
<dbReference type="EMBL" id="BPLQ01002820">
    <property type="protein sequence ID" value="GIX95874.1"/>
    <property type="molecule type" value="Genomic_DNA"/>
</dbReference>
<dbReference type="SUPFAM" id="SSF158235">
    <property type="entry name" value="SOCS box-like"/>
    <property type="match status" value="1"/>
</dbReference>
<comment type="caution">
    <text evidence="2">The sequence shown here is derived from an EMBL/GenBank/DDBJ whole genome shotgun (WGS) entry which is preliminary data.</text>
</comment>